<dbReference type="InterPro" id="IPR000834">
    <property type="entry name" value="Peptidase_M14"/>
</dbReference>
<dbReference type="RefSeq" id="WP_377185236.1">
    <property type="nucleotide sequence ID" value="NZ_JBHUPD010000002.1"/>
</dbReference>
<feature type="domain" description="Peptidase M14" evidence="2">
    <location>
        <begin position="42"/>
        <end position="172"/>
    </location>
</feature>
<name>A0ABW5YCG1_9SPHI</name>
<evidence type="ECO:0000259" key="2">
    <source>
        <dbReference type="Pfam" id="PF00246"/>
    </source>
</evidence>
<feature type="chain" id="PRO_5047070232" evidence="1">
    <location>
        <begin position="21"/>
        <end position="581"/>
    </location>
</feature>
<comment type="caution">
    <text evidence="3">The sequence shown here is derived from an EMBL/GenBank/DDBJ whole genome shotgun (WGS) entry which is preliminary data.</text>
</comment>
<dbReference type="Pfam" id="PF00246">
    <property type="entry name" value="Peptidase_M14"/>
    <property type="match status" value="1"/>
</dbReference>
<accession>A0ABW5YCG1</accession>
<keyword evidence="3" id="KW-0121">Carboxypeptidase</keyword>
<reference evidence="4" key="1">
    <citation type="journal article" date="2019" name="Int. J. Syst. Evol. Microbiol.">
        <title>The Global Catalogue of Microorganisms (GCM) 10K type strain sequencing project: providing services to taxonomists for standard genome sequencing and annotation.</title>
        <authorList>
            <consortium name="The Broad Institute Genomics Platform"/>
            <consortium name="The Broad Institute Genome Sequencing Center for Infectious Disease"/>
            <person name="Wu L."/>
            <person name="Ma J."/>
        </authorList>
    </citation>
    <scope>NUCLEOTIDE SEQUENCE [LARGE SCALE GENOMIC DNA]</scope>
    <source>
        <strain evidence="4">KCTC 22437</strain>
    </source>
</reference>
<protein>
    <submittedName>
        <fullName evidence="3">M14 family zinc carboxypeptidase</fullName>
    </submittedName>
</protein>
<dbReference type="SUPFAM" id="SSF53187">
    <property type="entry name" value="Zn-dependent exopeptidases"/>
    <property type="match status" value="1"/>
</dbReference>
<keyword evidence="1" id="KW-0732">Signal</keyword>
<dbReference type="Proteomes" id="UP001597557">
    <property type="component" value="Unassembled WGS sequence"/>
</dbReference>
<dbReference type="GO" id="GO:0004180">
    <property type="term" value="F:carboxypeptidase activity"/>
    <property type="evidence" value="ECO:0007669"/>
    <property type="project" value="UniProtKB-KW"/>
</dbReference>
<sequence length="581" mass="66569">MMKKMMLGLAACFSVSMARAQLTPFELSKDKNYTATYSQVISYYTALAKTNSQMKLINYGITDIGKPLTLVVLSRDRIFDPAAAKKQHKRVLLINNGIHPGEPEGIDASMMFARDLLKKRGLPKDVVICIVALYNIDGSFNRGVSRINQNGPTSYGFRGNSRNLDLNRDFIKADSRNTWALETIINTWQPEVFLDNHTSDGADYQYVMTLIETQKDKQNPTLAKYTSEKLSPELYRRMKKSGFEMTPYVEAEDNTPDSGIVSFLETPRFATGYTSQHNIISYITETHMLKAFDKRVYATYDFMQALVDIVERDAKLIGEVKAKADAQVSAQKTFALGWKPDMQHYDTLMFNGFTAGYKTSEVSGMPRLYYDRSKPYTKPIKYYDNYLPTISVEKPVAYIIPQAWGKVIELYKLNKVAMRPLAHDTTLDVQMYYIADSKTPNRPYEGHYLHSNVKLNPADMKIKFYAGDYVVYVNQPLNRFIVETLEPQGVDSYFAWNFFDSIFDEKEYYSAYVFEDVAAGLLKKQPELRQKLEDARAKDPVLAKSASAQLNFVYRNSPYFEKTYLRYPVARLLTDAKLDLK</sequence>
<keyword evidence="3" id="KW-0378">Hydrolase</keyword>
<gene>
    <name evidence="3" type="ORF">ACFS5N_10895</name>
</gene>
<dbReference type="Gene3D" id="3.40.630.10">
    <property type="entry name" value="Zn peptidases"/>
    <property type="match status" value="1"/>
</dbReference>
<organism evidence="3 4">
    <name type="scientific">Mucilaginibacter ximonensis</name>
    <dbReference type="NCBI Taxonomy" id="538021"/>
    <lineage>
        <taxon>Bacteria</taxon>
        <taxon>Pseudomonadati</taxon>
        <taxon>Bacteroidota</taxon>
        <taxon>Sphingobacteriia</taxon>
        <taxon>Sphingobacteriales</taxon>
        <taxon>Sphingobacteriaceae</taxon>
        <taxon>Mucilaginibacter</taxon>
    </lineage>
</organism>
<proteinExistence type="predicted"/>
<evidence type="ECO:0000256" key="1">
    <source>
        <dbReference type="SAM" id="SignalP"/>
    </source>
</evidence>
<keyword evidence="4" id="KW-1185">Reference proteome</keyword>
<dbReference type="EMBL" id="JBHUPD010000002">
    <property type="protein sequence ID" value="MFD2872977.1"/>
    <property type="molecule type" value="Genomic_DNA"/>
</dbReference>
<evidence type="ECO:0000313" key="3">
    <source>
        <dbReference type="EMBL" id="MFD2872977.1"/>
    </source>
</evidence>
<keyword evidence="3" id="KW-0645">Protease</keyword>
<evidence type="ECO:0000313" key="4">
    <source>
        <dbReference type="Proteomes" id="UP001597557"/>
    </source>
</evidence>
<feature type="signal peptide" evidence="1">
    <location>
        <begin position="1"/>
        <end position="20"/>
    </location>
</feature>